<sequence length="113" mass="11875">MTLLMWRIAFGVACAVQLAALYAPRAAGPEAGFPYADKVVHLLIFAAVAYLGPRAGVPAWPLFAVLAANAVISEVIQHVVLPMRSGDAFDTVADLVGVALGAWMVSARRVGRT</sequence>
<proteinExistence type="predicted"/>
<protein>
    <submittedName>
        <fullName evidence="1">VanZ family protein</fullName>
    </submittedName>
</protein>
<name>A0ABV6QR91_9ACTN</name>
<organism evidence="1 2">
    <name type="scientific">Kribbella deserti</name>
    <dbReference type="NCBI Taxonomy" id="1926257"/>
    <lineage>
        <taxon>Bacteria</taxon>
        <taxon>Bacillati</taxon>
        <taxon>Actinomycetota</taxon>
        <taxon>Actinomycetes</taxon>
        <taxon>Propionibacteriales</taxon>
        <taxon>Kribbellaceae</taxon>
        <taxon>Kribbella</taxon>
    </lineage>
</organism>
<keyword evidence="2" id="KW-1185">Reference proteome</keyword>
<dbReference type="RefSeq" id="WP_380050210.1">
    <property type="nucleotide sequence ID" value="NZ_JBHLTC010000028.1"/>
</dbReference>
<dbReference type="Proteomes" id="UP001589890">
    <property type="component" value="Unassembled WGS sequence"/>
</dbReference>
<accession>A0ABV6QR91</accession>
<evidence type="ECO:0000313" key="1">
    <source>
        <dbReference type="EMBL" id="MFC0626526.1"/>
    </source>
</evidence>
<gene>
    <name evidence="1" type="ORF">ACFFGN_20775</name>
</gene>
<dbReference type="EMBL" id="JBHLTC010000028">
    <property type="protein sequence ID" value="MFC0626526.1"/>
    <property type="molecule type" value="Genomic_DNA"/>
</dbReference>
<reference evidence="1 2" key="1">
    <citation type="submission" date="2024-09" db="EMBL/GenBank/DDBJ databases">
        <authorList>
            <person name="Sun Q."/>
            <person name="Mori K."/>
        </authorList>
    </citation>
    <scope>NUCLEOTIDE SEQUENCE [LARGE SCALE GENOMIC DNA]</scope>
    <source>
        <strain evidence="1 2">CGMCC 1.15906</strain>
    </source>
</reference>
<comment type="caution">
    <text evidence="1">The sequence shown here is derived from an EMBL/GenBank/DDBJ whole genome shotgun (WGS) entry which is preliminary data.</text>
</comment>
<evidence type="ECO:0000313" key="2">
    <source>
        <dbReference type="Proteomes" id="UP001589890"/>
    </source>
</evidence>